<evidence type="ECO:0000256" key="9">
    <source>
        <dbReference type="ARBA" id="ARBA00022989"/>
    </source>
</evidence>
<comment type="similarity">
    <text evidence="12">Belongs to the cytochrome b561 family.</text>
</comment>
<keyword evidence="10" id="KW-0408">Iron</keyword>
<feature type="domain" description="Cytochrome b561 bacterial/Ni-hydrogenase" evidence="14">
    <location>
        <begin position="9"/>
        <end position="179"/>
    </location>
</feature>
<dbReference type="Pfam" id="PF01292">
    <property type="entry name" value="Ni_hydr_CYTB"/>
    <property type="match status" value="1"/>
</dbReference>
<dbReference type="GO" id="GO:0020037">
    <property type="term" value="F:heme binding"/>
    <property type="evidence" value="ECO:0007669"/>
    <property type="project" value="TreeGrafter"/>
</dbReference>
<keyword evidence="8" id="KW-0249">Electron transport</keyword>
<comment type="cofactor">
    <cofactor evidence="1">
        <name>heme b</name>
        <dbReference type="ChEBI" id="CHEBI:60344"/>
    </cofactor>
</comment>
<keyword evidence="3" id="KW-0813">Transport</keyword>
<keyword evidence="9 13" id="KW-1133">Transmembrane helix</keyword>
<dbReference type="SUPFAM" id="SSF81342">
    <property type="entry name" value="Transmembrane di-heme cytochromes"/>
    <property type="match status" value="1"/>
</dbReference>
<dbReference type="InterPro" id="IPR016174">
    <property type="entry name" value="Di-haem_cyt_TM"/>
</dbReference>
<evidence type="ECO:0000256" key="5">
    <source>
        <dbReference type="ARBA" id="ARBA00022617"/>
    </source>
</evidence>
<evidence type="ECO:0000256" key="7">
    <source>
        <dbReference type="ARBA" id="ARBA00022723"/>
    </source>
</evidence>
<evidence type="ECO:0000256" key="8">
    <source>
        <dbReference type="ARBA" id="ARBA00022982"/>
    </source>
</evidence>
<feature type="transmembrane region" description="Helical" evidence="13">
    <location>
        <begin position="46"/>
        <end position="67"/>
    </location>
</feature>
<evidence type="ECO:0000256" key="3">
    <source>
        <dbReference type="ARBA" id="ARBA00022448"/>
    </source>
</evidence>
<keyword evidence="11 13" id="KW-0472">Membrane</keyword>
<evidence type="ECO:0000256" key="13">
    <source>
        <dbReference type="SAM" id="Phobius"/>
    </source>
</evidence>
<dbReference type="Gene3D" id="1.20.950.20">
    <property type="entry name" value="Transmembrane di-heme cytochromes, Chain C"/>
    <property type="match status" value="1"/>
</dbReference>
<sequence length="184" mass="20048">MQTSETPAFSAPAKFFHWLTVLVLAVQYAIGWLMPDVHRDTKPVGLVGLHLSVGATIVLLVLIRLAWRFSHKPPAESQIVPPVMRLAARVTHGLLYVLLIALPLMGWANASARGWDVSLFHVVPLPALATTGSALGHTLGDVHKLTAWVLLVLIGVHVAAALFHQFVIRDGTLGRMLPGTRKMR</sequence>
<proteinExistence type="inferred from homology"/>
<comment type="subcellular location">
    <subcellularLocation>
        <location evidence="2">Cell membrane</location>
        <topology evidence="2">Multi-pass membrane protein</topology>
    </subcellularLocation>
</comment>
<evidence type="ECO:0000256" key="10">
    <source>
        <dbReference type="ARBA" id="ARBA00023004"/>
    </source>
</evidence>
<dbReference type="GO" id="GO:0046872">
    <property type="term" value="F:metal ion binding"/>
    <property type="evidence" value="ECO:0007669"/>
    <property type="project" value="UniProtKB-KW"/>
</dbReference>
<dbReference type="Proteomes" id="UP000035963">
    <property type="component" value="Unassembled WGS sequence"/>
</dbReference>
<dbReference type="AlphaFoldDB" id="A0A0J1CVM3"/>
<accession>A0A0J1CVM3</accession>
<gene>
    <name evidence="15" type="ORF">EOS_18975</name>
</gene>
<dbReference type="GO" id="GO:0005886">
    <property type="term" value="C:plasma membrane"/>
    <property type="evidence" value="ECO:0007669"/>
    <property type="project" value="UniProtKB-SubCell"/>
</dbReference>
<dbReference type="EMBL" id="AEJF01000121">
    <property type="protein sequence ID" value="KLU24614.1"/>
    <property type="molecule type" value="Genomic_DNA"/>
</dbReference>
<feature type="transmembrane region" description="Helical" evidence="13">
    <location>
        <begin position="87"/>
        <end position="107"/>
    </location>
</feature>
<feature type="transmembrane region" description="Helical" evidence="13">
    <location>
        <begin position="145"/>
        <end position="168"/>
    </location>
</feature>
<feature type="transmembrane region" description="Helical" evidence="13">
    <location>
        <begin position="15"/>
        <end position="34"/>
    </location>
</feature>
<evidence type="ECO:0000313" key="15">
    <source>
        <dbReference type="EMBL" id="KLU24614.1"/>
    </source>
</evidence>
<keyword evidence="7" id="KW-0479">Metal-binding</keyword>
<evidence type="ECO:0000256" key="4">
    <source>
        <dbReference type="ARBA" id="ARBA00022475"/>
    </source>
</evidence>
<dbReference type="PANTHER" id="PTHR30529">
    <property type="entry name" value="CYTOCHROME B561"/>
    <property type="match status" value="1"/>
</dbReference>
<reference evidence="15 16" key="1">
    <citation type="journal article" date="2015" name="Genome Announc.">
        <title>Draft Genome Sequence of Burkholderia sp. Strain PML1(12), an Ectomycorrhizosphere-Inhabiting Bacterium with Effective Mineral-Weathering Ability.</title>
        <authorList>
            <person name="Uroz S."/>
            <person name="Oger P."/>
        </authorList>
    </citation>
    <scope>NUCLEOTIDE SEQUENCE [LARGE SCALE GENOMIC DNA]</scope>
    <source>
        <strain evidence="16">PML1(12)</strain>
    </source>
</reference>
<feature type="transmembrane region" description="Helical" evidence="13">
    <location>
        <begin position="119"/>
        <end position="139"/>
    </location>
</feature>
<protein>
    <submittedName>
        <fullName evidence="15">Cytochrome B561</fullName>
    </submittedName>
</protein>
<evidence type="ECO:0000313" key="16">
    <source>
        <dbReference type="Proteomes" id="UP000035963"/>
    </source>
</evidence>
<dbReference type="InterPro" id="IPR011577">
    <property type="entry name" value="Cyt_b561_bac/Ni-Hgenase"/>
</dbReference>
<evidence type="ECO:0000256" key="6">
    <source>
        <dbReference type="ARBA" id="ARBA00022692"/>
    </source>
</evidence>
<dbReference type="OrthoDB" id="8723024at2"/>
<organism evidence="15 16">
    <name type="scientific">Caballeronia mineralivorans PML1(12)</name>
    <dbReference type="NCBI Taxonomy" id="908627"/>
    <lineage>
        <taxon>Bacteria</taxon>
        <taxon>Pseudomonadati</taxon>
        <taxon>Pseudomonadota</taxon>
        <taxon>Betaproteobacteria</taxon>
        <taxon>Burkholderiales</taxon>
        <taxon>Burkholderiaceae</taxon>
        <taxon>Caballeronia</taxon>
    </lineage>
</organism>
<dbReference type="GO" id="GO:0022904">
    <property type="term" value="P:respiratory electron transport chain"/>
    <property type="evidence" value="ECO:0007669"/>
    <property type="project" value="InterPro"/>
</dbReference>
<dbReference type="RefSeq" id="WP_047848223.1">
    <property type="nucleotide sequence ID" value="NZ_AEJF01000121.1"/>
</dbReference>
<dbReference type="InterPro" id="IPR052168">
    <property type="entry name" value="Cytochrome_b561_oxidase"/>
</dbReference>
<dbReference type="PATRIC" id="fig|908627.4.peg.4245"/>
<evidence type="ECO:0000256" key="1">
    <source>
        <dbReference type="ARBA" id="ARBA00001970"/>
    </source>
</evidence>
<dbReference type="PANTHER" id="PTHR30529:SF1">
    <property type="entry name" value="CYTOCHROME B561 HOMOLOG 2"/>
    <property type="match status" value="1"/>
</dbReference>
<evidence type="ECO:0000256" key="12">
    <source>
        <dbReference type="ARBA" id="ARBA00037975"/>
    </source>
</evidence>
<evidence type="ECO:0000256" key="2">
    <source>
        <dbReference type="ARBA" id="ARBA00004651"/>
    </source>
</evidence>
<keyword evidence="4" id="KW-1003">Cell membrane</keyword>
<name>A0A0J1CVM3_9BURK</name>
<keyword evidence="5" id="KW-0349">Heme</keyword>
<keyword evidence="16" id="KW-1185">Reference proteome</keyword>
<dbReference type="GO" id="GO:0009055">
    <property type="term" value="F:electron transfer activity"/>
    <property type="evidence" value="ECO:0007669"/>
    <property type="project" value="InterPro"/>
</dbReference>
<keyword evidence="6 13" id="KW-0812">Transmembrane</keyword>
<evidence type="ECO:0000259" key="14">
    <source>
        <dbReference type="Pfam" id="PF01292"/>
    </source>
</evidence>
<comment type="caution">
    <text evidence="15">The sequence shown here is derived from an EMBL/GenBank/DDBJ whole genome shotgun (WGS) entry which is preliminary data.</text>
</comment>
<evidence type="ECO:0000256" key="11">
    <source>
        <dbReference type="ARBA" id="ARBA00023136"/>
    </source>
</evidence>